<dbReference type="OrthoDB" id="1917541at2759"/>
<comment type="caution">
    <text evidence="2">The sequence shown here is derived from an EMBL/GenBank/DDBJ whole genome shotgun (WGS) entry which is preliminary data.</text>
</comment>
<dbReference type="EMBL" id="SWLB01000001">
    <property type="protein sequence ID" value="KAF3341858.1"/>
    <property type="molecule type" value="Genomic_DNA"/>
</dbReference>
<evidence type="ECO:0000313" key="2">
    <source>
        <dbReference type="EMBL" id="KAF3341858.1"/>
    </source>
</evidence>
<dbReference type="AlphaFoldDB" id="A0A833RWH6"/>
<evidence type="ECO:0000313" key="3">
    <source>
        <dbReference type="Proteomes" id="UP000623129"/>
    </source>
</evidence>
<reference evidence="2" key="1">
    <citation type="submission" date="2020-01" db="EMBL/GenBank/DDBJ databases">
        <title>Genome sequence of Kobresia littledalei, the first chromosome-level genome in the family Cyperaceae.</title>
        <authorList>
            <person name="Qu G."/>
        </authorList>
    </citation>
    <scope>NUCLEOTIDE SEQUENCE</scope>
    <source>
        <strain evidence="2">C.B.Clarke</strain>
        <tissue evidence="2">Leaf</tissue>
    </source>
</reference>
<feature type="region of interest" description="Disordered" evidence="1">
    <location>
        <begin position="1"/>
        <end position="26"/>
    </location>
</feature>
<name>A0A833RWH6_9POAL</name>
<evidence type="ECO:0000256" key="1">
    <source>
        <dbReference type="SAM" id="MobiDB-lite"/>
    </source>
</evidence>
<accession>A0A833RWH6</accession>
<gene>
    <name evidence="2" type="ORF">FCM35_KLT00496</name>
</gene>
<protein>
    <submittedName>
        <fullName evidence="2">B3 domain-containing protein VP1</fullName>
    </submittedName>
</protein>
<proteinExistence type="predicted"/>
<sequence>MDVAEKQKLINHQTPPDKEENQNQSHVSKENILNQYQFCNQAQNLTVIQDLIAGFDAISSLDGEDFSISDEAFASSPYFNSLSSPSFLLPENFINTPPANSYASFAFSSSFLRVPNCVPSSLPQCSYEMTMQSQVSNPNPVAEMQLGVNSSEEFPVDVLMMHESGERTIQPSNFDPSNNSSGIIEGEEKESDDDVAKFILEWLKKNEDAISPEDLRSIRLKKSTIECAERCLGSGPRGRLQLVQLILAWVQNHHLKKKKQRLQEPDQANVIAWGNPLPLSNQVPVDSVLNLNTNRNIGMAFEGSLLII</sequence>
<dbReference type="Proteomes" id="UP000623129">
    <property type="component" value="Unassembled WGS sequence"/>
</dbReference>
<keyword evidence="3" id="KW-1185">Reference proteome</keyword>
<organism evidence="2 3">
    <name type="scientific">Carex littledalei</name>
    <dbReference type="NCBI Taxonomy" id="544730"/>
    <lineage>
        <taxon>Eukaryota</taxon>
        <taxon>Viridiplantae</taxon>
        <taxon>Streptophyta</taxon>
        <taxon>Embryophyta</taxon>
        <taxon>Tracheophyta</taxon>
        <taxon>Spermatophyta</taxon>
        <taxon>Magnoliopsida</taxon>
        <taxon>Liliopsida</taxon>
        <taxon>Poales</taxon>
        <taxon>Cyperaceae</taxon>
        <taxon>Cyperoideae</taxon>
        <taxon>Cariceae</taxon>
        <taxon>Carex</taxon>
        <taxon>Carex subgen. Euthyceras</taxon>
    </lineage>
</organism>